<proteinExistence type="predicted"/>
<gene>
    <name evidence="1" type="ORF">LCGC14_2206530</name>
</gene>
<comment type="caution">
    <text evidence="1">The sequence shown here is derived from an EMBL/GenBank/DDBJ whole genome shotgun (WGS) entry which is preliminary data.</text>
</comment>
<reference evidence="1" key="1">
    <citation type="journal article" date="2015" name="Nature">
        <title>Complex archaea that bridge the gap between prokaryotes and eukaryotes.</title>
        <authorList>
            <person name="Spang A."/>
            <person name="Saw J.H."/>
            <person name="Jorgensen S.L."/>
            <person name="Zaremba-Niedzwiedzka K."/>
            <person name="Martijn J."/>
            <person name="Lind A.E."/>
            <person name="van Eijk R."/>
            <person name="Schleper C."/>
            <person name="Guy L."/>
            <person name="Ettema T.J."/>
        </authorList>
    </citation>
    <scope>NUCLEOTIDE SEQUENCE</scope>
</reference>
<organism evidence="1">
    <name type="scientific">marine sediment metagenome</name>
    <dbReference type="NCBI Taxonomy" id="412755"/>
    <lineage>
        <taxon>unclassified sequences</taxon>
        <taxon>metagenomes</taxon>
        <taxon>ecological metagenomes</taxon>
    </lineage>
</organism>
<feature type="non-terminal residue" evidence="1">
    <location>
        <position position="1"/>
    </location>
</feature>
<accession>A0A0F9DFC0</accession>
<evidence type="ECO:0008006" key="2">
    <source>
        <dbReference type="Google" id="ProtNLM"/>
    </source>
</evidence>
<name>A0A0F9DFC0_9ZZZZ</name>
<sequence length="111" mass="13022">DMDVIEKVCNKIAFIKNGTIIKFGTPEDIKIFKHSEIQIEAVVEKNIEQLLLELKDLDYVKNFEHNLKSIKITIENRNYYNDIISILTKYKISIFNEKVATLEESFRKIVS</sequence>
<protein>
    <recommendedName>
        <fullName evidence="2">DUF4162 domain-containing protein</fullName>
    </recommendedName>
</protein>
<evidence type="ECO:0000313" key="1">
    <source>
        <dbReference type="EMBL" id="KKL60314.1"/>
    </source>
</evidence>
<dbReference type="EMBL" id="LAZR01029191">
    <property type="protein sequence ID" value="KKL60314.1"/>
    <property type="molecule type" value="Genomic_DNA"/>
</dbReference>
<dbReference type="AlphaFoldDB" id="A0A0F9DFC0"/>